<accession>A0A085W387</accession>
<dbReference type="InterPro" id="IPR029063">
    <property type="entry name" value="SAM-dependent_MTases_sf"/>
</dbReference>
<dbReference type="Pfam" id="PF01728">
    <property type="entry name" value="FtsJ"/>
    <property type="match status" value="1"/>
</dbReference>
<evidence type="ECO:0000256" key="10">
    <source>
        <dbReference type="ARBA" id="ARBA00048970"/>
    </source>
</evidence>
<comment type="subcellular location">
    <subcellularLocation>
        <location evidence="11">Cytoplasm</location>
    </subcellularLocation>
</comment>
<dbReference type="RefSeq" id="WP_044197882.1">
    <property type="nucleotide sequence ID" value="NZ_JMCB01000023.1"/>
</dbReference>
<evidence type="ECO:0000259" key="13">
    <source>
        <dbReference type="Pfam" id="PF01728"/>
    </source>
</evidence>
<evidence type="ECO:0000313" key="15">
    <source>
        <dbReference type="Proteomes" id="UP000028725"/>
    </source>
</evidence>
<feature type="binding site" evidence="11">
    <location>
        <position position="79"/>
    </location>
    <ligand>
        <name>S-adenosyl-L-methionine</name>
        <dbReference type="ChEBI" id="CHEBI:59789"/>
    </ligand>
</feature>
<gene>
    <name evidence="11" type="primary">rlmE</name>
    <name evidence="11" type="synonym">ftsJ</name>
    <name evidence="11" type="synonym">rrmJ</name>
    <name evidence="14" type="ORF">DB31_4256</name>
</gene>
<keyword evidence="1 11" id="KW-0698">rRNA processing</keyword>
<dbReference type="GO" id="GO:0051301">
    <property type="term" value="P:cell division"/>
    <property type="evidence" value="ECO:0007669"/>
    <property type="project" value="UniProtKB-KW"/>
</dbReference>
<feature type="binding site" evidence="11">
    <location>
        <position position="61"/>
    </location>
    <ligand>
        <name>S-adenosyl-L-methionine</name>
        <dbReference type="ChEBI" id="CHEBI:59789"/>
    </ligand>
</feature>
<organism evidence="14 15">
    <name type="scientific">Hyalangium minutum</name>
    <dbReference type="NCBI Taxonomy" id="394096"/>
    <lineage>
        <taxon>Bacteria</taxon>
        <taxon>Pseudomonadati</taxon>
        <taxon>Myxococcota</taxon>
        <taxon>Myxococcia</taxon>
        <taxon>Myxococcales</taxon>
        <taxon>Cystobacterineae</taxon>
        <taxon>Archangiaceae</taxon>
        <taxon>Hyalangium</taxon>
    </lineage>
</organism>
<name>A0A085W387_9BACT</name>
<comment type="function">
    <text evidence="5 11">Specifically methylates the uridine in position 2552 of 23S rRNA at the 2'-O position of the ribose in the fully assembled 50S ribosomal subunit.</text>
</comment>
<sequence length="209" mass="22594">MVGTPIAMGKPYRPKDHYFQKAKQEGLRARSAFKVDEILKRFPIVRKGTTVLDLGAAPGGFLQILADSVGPSGRVVGVDIVAIRPFTQKHVTTAVLDVLAEDFDAKLRALHDGPYDAVISDMAPKTSGIKATDEARSLRLAGKAMEVAVSRGRPGSSFVAKLFMGGDFEEFRGQVRAHYEDVKVVRPEATRGASMEVYLVGLRLKAAAP</sequence>
<evidence type="ECO:0000256" key="3">
    <source>
        <dbReference type="ARBA" id="ARBA00022679"/>
    </source>
</evidence>
<dbReference type="PIRSF" id="PIRSF005461">
    <property type="entry name" value="23S_rRNA_mtase"/>
    <property type="match status" value="1"/>
</dbReference>
<evidence type="ECO:0000256" key="9">
    <source>
        <dbReference type="ARBA" id="ARBA00042745"/>
    </source>
</evidence>
<feature type="binding site" evidence="11">
    <location>
        <position position="59"/>
    </location>
    <ligand>
        <name>S-adenosyl-L-methionine</name>
        <dbReference type="ChEBI" id="CHEBI:59789"/>
    </ligand>
</feature>
<feature type="binding site" evidence="11">
    <location>
        <position position="97"/>
    </location>
    <ligand>
        <name>S-adenosyl-L-methionine</name>
        <dbReference type="ChEBI" id="CHEBI:59789"/>
    </ligand>
</feature>
<keyword evidence="3 11" id="KW-0808">Transferase</keyword>
<proteinExistence type="inferred from homology"/>
<feature type="domain" description="Ribosomal RNA methyltransferase FtsJ" evidence="13">
    <location>
        <begin position="28"/>
        <end position="203"/>
    </location>
</feature>
<dbReference type="PATRIC" id="fig|394096.3.peg.7991"/>
<dbReference type="SUPFAM" id="SSF53335">
    <property type="entry name" value="S-adenosyl-L-methionine-dependent methyltransferases"/>
    <property type="match status" value="1"/>
</dbReference>
<dbReference type="STRING" id="394096.DB31_4256"/>
<evidence type="ECO:0000256" key="8">
    <source>
        <dbReference type="ARBA" id="ARBA00041995"/>
    </source>
</evidence>
<protein>
    <recommendedName>
        <fullName evidence="7 11">Ribosomal RNA large subunit methyltransferase E</fullName>
        <ecNumber evidence="6 11">2.1.1.166</ecNumber>
    </recommendedName>
    <alternativeName>
        <fullName evidence="9 11">23S rRNA Um2552 methyltransferase</fullName>
    </alternativeName>
    <alternativeName>
        <fullName evidence="8 11">rRNA (uridine-2'-O-)-methyltransferase</fullName>
    </alternativeName>
</protein>
<dbReference type="EMBL" id="JMCB01000023">
    <property type="protein sequence ID" value="KFE62150.1"/>
    <property type="molecule type" value="Genomic_DNA"/>
</dbReference>
<reference evidence="14 15" key="1">
    <citation type="submission" date="2014-04" db="EMBL/GenBank/DDBJ databases">
        <title>Genome assembly of Hyalangium minutum DSM 14724.</title>
        <authorList>
            <person name="Sharma G."/>
            <person name="Subramanian S."/>
        </authorList>
    </citation>
    <scope>NUCLEOTIDE SEQUENCE [LARGE SCALE GENOMIC DNA]</scope>
    <source>
        <strain evidence="14 15">DSM 14724</strain>
    </source>
</reference>
<feature type="active site" description="Proton acceptor" evidence="11 12">
    <location>
        <position position="161"/>
    </location>
</feature>
<dbReference type="PANTHER" id="PTHR10920:SF13">
    <property type="entry name" value="PRE-RRNA 2'-O-RIBOSE RNA METHYLTRANSFERASE FTSJ3"/>
    <property type="match status" value="1"/>
</dbReference>
<dbReference type="AlphaFoldDB" id="A0A085W387"/>
<dbReference type="PANTHER" id="PTHR10920">
    <property type="entry name" value="RIBOSOMAL RNA METHYLTRANSFERASE"/>
    <property type="match status" value="1"/>
</dbReference>
<keyword evidence="11" id="KW-0963">Cytoplasm</keyword>
<keyword evidence="4 11" id="KW-0949">S-adenosyl-L-methionine</keyword>
<dbReference type="InterPro" id="IPR050082">
    <property type="entry name" value="RNA_methyltr_RlmE"/>
</dbReference>
<dbReference type="InterPro" id="IPR002877">
    <property type="entry name" value="RNA_MeTrfase_FtsJ_dom"/>
</dbReference>
<evidence type="ECO:0000256" key="6">
    <source>
        <dbReference type="ARBA" id="ARBA00038861"/>
    </source>
</evidence>
<dbReference type="InterPro" id="IPR015507">
    <property type="entry name" value="rRNA-MeTfrase_E"/>
</dbReference>
<evidence type="ECO:0000256" key="2">
    <source>
        <dbReference type="ARBA" id="ARBA00022603"/>
    </source>
</evidence>
<evidence type="ECO:0000256" key="4">
    <source>
        <dbReference type="ARBA" id="ARBA00022691"/>
    </source>
</evidence>
<keyword evidence="15" id="KW-1185">Reference proteome</keyword>
<dbReference type="Gene3D" id="3.40.50.150">
    <property type="entry name" value="Vaccinia Virus protein VP39"/>
    <property type="match status" value="1"/>
</dbReference>
<feature type="binding site" evidence="11">
    <location>
        <position position="121"/>
    </location>
    <ligand>
        <name>S-adenosyl-L-methionine</name>
        <dbReference type="ChEBI" id="CHEBI:59789"/>
    </ligand>
</feature>
<keyword evidence="2 11" id="KW-0489">Methyltransferase</keyword>
<comment type="similarity">
    <text evidence="11">Belongs to the class I-like SAM-binding methyltransferase superfamily. RNA methyltransferase RlmE family.</text>
</comment>
<comment type="caution">
    <text evidence="14">The sequence shown here is derived from an EMBL/GenBank/DDBJ whole genome shotgun (WGS) entry which is preliminary data.</text>
</comment>
<evidence type="ECO:0000256" key="7">
    <source>
        <dbReference type="ARBA" id="ARBA00041129"/>
    </source>
</evidence>
<keyword evidence="14" id="KW-0131">Cell cycle</keyword>
<keyword evidence="14" id="KW-0132">Cell division</keyword>
<evidence type="ECO:0000256" key="1">
    <source>
        <dbReference type="ARBA" id="ARBA00022552"/>
    </source>
</evidence>
<comment type="catalytic activity">
    <reaction evidence="10 11">
        <text>uridine(2552) in 23S rRNA + S-adenosyl-L-methionine = 2'-O-methyluridine(2552) in 23S rRNA + S-adenosyl-L-homocysteine + H(+)</text>
        <dbReference type="Rhea" id="RHEA:42720"/>
        <dbReference type="Rhea" id="RHEA-COMP:10202"/>
        <dbReference type="Rhea" id="RHEA-COMP:10203"/>
        <dbReference type="ChEBI" id="CHEBI:15378"/>
        <dbReference type="ChEBI" id="CHEBI:57856"/>
        <dbReference type="ChEBI" id="CHEBI:59789"/>
        <dbReference type="ChEBI" id="CHEBI:65315"/>
        <dbReference type="ChEBI" id="CHEBI:74478"/>
        <dbReference type="EC" id="2.1.1.166"/>
    </reaction>
</comment>
<evidence type="ECO:0000256" key="5">
    <source>
        <dbReference type="ARBA" id="ARBA00037569"/>
    </source>
</evidence>
<evidence type="ECO:0000256" key="11">
    <source>
        <dbReference type="HAMAP-Rule" id="MF_01547"/>
    </source>
</evidence>
<dbReference type="Proteomes" id="UP000028725">
    <property type="component" value="Unassembled WGS sequence"/>
</dbReference>
<dbReference type="EC" id="2.1.1.166" evidence="6 11"/>
<dbReference type="GO" id="GO:0005737">
    <property type="term" value="C:cytoplasm"/>
    <property type="evidence" value="ECO:0007669"/>
    <property type="project" value="UniProtKB-SubCell"/>
</dbReference>
<dbReference type="GO" id="GO:0008650">
    <property type="term" value="F:rRNA (uridine-2'-O-)-methyltransferase activity"/>
    <property type="evidence" value="ECO:0007669"/>
    <property type="project" value="UniProtKB-UniRule"/>
</dbReference>
<dbReference type="HAMAP" id="MF_01547">
    <property type="entry name" value="RNA_methyltr_E"/>
    <property type="match status" value="1"/>
</dbReference>
<evidence type="ECO:0000313" key="14">
    <source>
        <dbReference type="EMBL" id="KFE62150.1"/>
    </source>
</evidence>
<dbReference type="OrthoDB" id="9790080at2"/>
<evidence type="ECO:0000256" key="12">
    <source>
        <dbReference type="PIRSR" id="PIRSR005461-1"/>
    </source>
</evidence>